<dbReference type="SUPFAM" id="SSF53850">
    <property type="entry name" value="Periplasmic binding protein-like II"/>
    <property type="match status" value="1"/>
</dbReference>
<keyword evidence="4" id="KW-1185">Reference proteome</keyword>
<dbReference type="InParanoid" id="A0A0J6WV62"/>
<evidence type="ECO:0000256" key="1">
    <source>
        <dbReference type="ARBA" id="ARBA00022729"/>
    </source>
</evidence>
<dbReference type="STRING" id="39029.BSR42_13140"/>
<sequence length="332" mass="35388">MLAAASVIMLTLFGCSGQGGESQDESSGVSGELVLYTSQPEADAQKLIEVFNKEHPDVKVSIFRSGTEEIVSKVLAEKKAGAVQADVLLVADSVTFETLKEKHMLEAYASPELKGIPAAYIDPDHMYTGTKVITTGIMYNTTRVKSSPSGFADLTLAQYKGEVIMPSPLYSGAAAYTVGVMSRTRGLGWEFFRNLKQNGITVDKGNGAVQKAVVSGDKACGIIVDYMANRSQKDGAPVAFVYPREGSPAITEPVGMLKTAKNKKAAQAFINFVLSEKGQQLASDLGYTPVKEGVAAPGGLKSIAGITAMDVDIKTLYQSREADKTQFSTIFQ</sequence>
<name>A0A0J6WV62_9FIRM</name>
<protein>
    <submittedName>
        <fullName evidence="3">ABC transporter substrate-binding protein</fullName>
    </submittedName>
</protein>
<dbReference type="EMBL" id="LEKT01000023">
    <property type="protein sequence ID" value="KMO86449.1"/>
    <property type="molecule type" value="Genomic_DNA"/>
</dbReference>
<dbReference type="InterPro" id="IPR026045">
    <property type="entry name" value="Ferric-bd"/>
</dbReference>
<feature type="binding site" evidence="2">
    <location>
        <position position="226"/>
    </location>
    <ligand>
        <name>Fe cation</name>
        <dbReference type="ChEBI" id="CHEBI:24875"/>
    </ligand>
</feature>
<proteinExistence type="predicted"/>
<gene>
    <name evidence="3" type="ORF">AB840_08255</name>
</gene>
<dbReference type="CDD" id="cd13547">
    <property type="entry name" value="PBP2_Fbp_like_2"/>
    <property type="match status" value="1"/>
</dbReference>
<evidence type="ECO:0000313" key="3">
    <source>
        <dbReference type="EMBL" id="KMO86449.1"/>
    </source>
</evidence>
<evidence type="ECO:0000256" key="2">
    <source>
        <dbReference type="PIRSR" id="PIRSR002825-1"/>
    </source>
</evidence>
<accession>A0A0J6WV62</accession>
<keyword evidence="1" id="KW-0732">Signal</keyword>
<reference evidence="3 4" key="1">
    <citation type="submission" date="2015-06" db="EMBL/GenBank/DDBJ databases">
        <title>Draft genome sequence of beer spoilage bacterium Megasphaera cerevisiae type strain 20462.</title>
        <authorList>
            <person name="Kutumbaka K."/>
            <person name="Pasmowitz J."/>
            <person name="Mategko J."/>
            <person name="Reyes D."/>
            <person name="Friedrich A."/>
            <person name="Han S."/>
            <person name="Martens-Habbena W."/>
            <person name="Neal-McKinney J."/>
            <person name="Janagama H.K."/>
            <person name="Nadala C."/>
            <person name="Samadpour M."/>
        </authorList>
    </citation>
    <scope>NUCLEOTIDE SEQUENCE [LARGE SCALE GENOMIC DNA]</scope>
    <source>
        <strain evidence="3 4">DSM 20462</strain>
    </source>
</reference>
<dbReference type="GO" id="GO:0046872">
    <property type="term" value="F:metal ion binding"/>
    <property type="evidence" value="ECO:0007669"/>
    <property type="project" value="UniProtKB-KW"/>
</dbReference>
<dbReference type="Proteomes" id="UP000036503">
    <property type="component" value="Unassembled WGS sequence"/>
</dbReference>
<dbReference type="Gene3D" id="3.40.190.10">
    <property type="entry name" value="Periplasmic binding protein-like II"/>
    <property type="match status" value="2"/>
</dbReference>
<dbReference type="Pfam" id="PF13343">
    <property type="entry name" value="SBP_bac_6"/>
    <property type="match status" value="1"/>
</dbReference>
<keyword evidence="2" id="KW-0408">Iron</keyword>
<dbReference type="PIRSF" id="PIRSF002825">
    <property type="entry name" value="CfbpA"/>
    <property type="match status" value="1"/>
</dbReference>
<dbReference type="PANTHER" id="PTHR30006">
    <property type="entry name" value="THIAMINE-BINDING PERIPLASMIC PROTEIN-RELATED"/>
    <property type="match status" value="1"/>
</dbReference>
<dbReference type="AlphaFoldDB" id="A0A0J6WV62"/>
<organism evidence="3 4">
    <name type="scientific">Megasphaera cerevisiae DSM 20462</name>
    <dbReference type="NCBI Taxonomy" id="1122219"/>
    <lineage>
        <taxon>Bacteria</taxon>
        <taxon>Bacillati</taxon>
        <taxon>Bacillota</taxon>
        <taxon>Negativicutes</taxon>
        <taxon>Veillonellales</taxon>
        <taxon>Veillonellaceae</taxon>
        <taxon>Megasphaera</taxon>
    </lineage>
</organism>
<keyword evidence="2" id="KW-0479">Metal-binding</keyword>
<comment type="caution">
    <text evidence="3">The sequence shown here is derived from an EMBL/GenBank/DDBJ whole genome shotgun (WGS) entry which is preliminary data.</text>
</comment>
<evidence type="ECO:0000313" key="4">
    <source>
        <dbReference type="Proteomes" id="UP000036503"/>
    </source>
</evidence>
<dbReference type="PATRIC" id="fig|1122219.3.peg.1343"/>